<reference evidence="1" key="1">
    <citation type="submission" date="2019-12" db="EMBL/GenBank/DDBJ databases">
        <title>Genome sequencing and annotation of Brassica cretica.</title>
        <authorList>
            <person name="Studholme D.J."/>
            <person name="Sarris P.F."/>
        </authorList>
    </citation>
    <scope>NUCLEOTIDE SEQUENCE</scope>
    <source>
        <strain evidence="1">PFS-001/15</strain>
        <tissue evidence="1">Leaf</tissue>
    </source>
</reference>
<evidence type="ECO:0000313" key="1">
    <source>
        <dbReference type="EMBL" id="KAF2565867.1"/>
    </source>
</evidence>
<sequence length="100" mass="11074">MLPLQHPLWKLFHETISTRRSKKTSVVDPVTTTPNANAFESPSCFSVLGDVDETGIEPMGSLSLTRGGRQTKPHIKYQDLEWKKIQGRGKHGSRGCGSKP</sequence>
<proteinExistence type="predicted"/>
<comment type="caution">
    <text evidence="1">The sequence shown here is derived from an EMBL/GenBank/DDBJ whole genome shotgun (WGS) entry which is preliminary data.</text>
</comment>
<accession>A0A8S9I937</accession>
<name>A0A8S9I937_BRACR</name>
<organism evidence="1 2">
    <name type="scientific">Brassica cretica</name>
    <name type="common">Mustard</name>
    <dbReference type="NCBI Taxonomy" id="69181"/>
    <lineage>
        <taxon>Eukaryota</taxon>
        <taxon>Viridiplantae</taxon>
        <taxon>Streptophyta</taxon>
        <taxon>Embryophyta</taxon>
        <taxon>Tracheophyta</taxon>
        <taxon>Spermatophyta</taxon>
        <taxon>Magnoliopsida</taxon>
        <taxon>eudicotyledons</taxon>
        <taxon>Gunneridae</taxon>
        <taxon>Pentapetalae</taxon>
        <taxon>rosids</taxon>
        <taxon>malvids</taxon>
        <taxon>Brassicales</taxon>
        <taxon>Brassicaceae</taxon>
        <taxon>Brassiceae</taxon>
        <taxon>Brassica</taxon>
    </lineage>
</organism>
<gene>
    <name evidence="1" type="ORF">F2Q68_00025973</name>
</gene>
<dbReference type="EMBL" id="QGKW02001911">
    <property type="protein sequence ID" value="KAF2565867.1"/>
    <property type="molecule type" value="Genomic_DNA"/>
</dbReference>
<dbReference type="Proteomes" id="UP000712281">
    <property type="component" value="Unassembled WGS sequence"/>
</dbReference>
<protein>
    <submittedName>
        <fullName evidence="1">Uncharacterized protein</fullName>
    </submittedName>
</protein>
<dbReference type="AlphaFoldDB" id="A0A8S9I937"/>
<evidence type="ECO:0000313" key="2">
    <source>
        <dbReference type="Proteomes" id="UP000712281"/>
    </source>
</evidence>